<dbReference type="AlphaFoldDB" id="D7BTJ3"/>
<dbReference type="KEGG" id="sbh:SBI_04311"/>
<protein>
    <submittedName>
        <fullName evidence="2">Uncharacterized protein</fullName>
    </submittedName>
</protein>
<evidence type="ECO:0000313" key="3">
    <source>
        <dbReference type="Proteomes" id="UP000000377"/>
    </source>
</evidence>
<dbReference type="eggNOG" id="ENOG5033SC7">
    <property type="taxonomic scope" value="Bacteria"/>
</dbReference>
<reference evidence="2 3" key="1">
    <citation type="journal article" date="2010" name="J. Bacteriol.">
        <title>Genome sequence of the milbemycin-producing bacterium Streptomyces bingchenggensis.</title>
        <authorList>
            <person name="Wang X.J."/>
            <person name="Yan Y.J."/>
            <person name="Zhang B."/>
            <person name="An J."/>
            <person name="Wang J.J."/>
            <person name="Tian J."/>
            <person name="Jiang L."/>
            <person name="Chen Y.H."/>
            <person name="Huang S.X."/>
            <person name="Yin M."/>
            <person name="Zhang J."/>
            <person name="Gao A.L."/>
            <person name="Liu C.X."/>
            <person name="Zhu Z.X."/>
            <person name="Xiang W.S."/>
        </authorList>
    </citation>
    <scope>NUCLEOTIDE SEQUENCE [LARGE SCALE GENOMIC DNA]</scope>
    <source>
        <strain evidence="2 3">BCW-1</strain>
    </source>
</reference>
<sequence length="181" mass="20320">MATVMSAKVGRVTAVIAAMLTAVVGVLGTLFAPLLQQRMTARQRAEEARVEDRRRHLEERRTAYIAMNRASRQFHTLLKDALHRIRDGVYTEEDRTGLEEARREYRDCYAQAQMTVPERVLAASRELNTVLAGIDAMAKRIDRGLPGEGETAAAALIELKEAEPRLSAMRRVMREDLGITD</sequence>
<keyword evidence="1" id="KW-1133">Transmembrane helix</keyword>
<dbReference type="HOGENOM" id="CLU_097113_0_0_11"/>
<dbReference type="Proteomes" id="UP000000377">
    <property type="component" value="Chromosome"/>
</dbReference>
<dbReference type="EMBL" id="CP002047">
    <property type="protein sequence ID" value="ADI07432.1"/>
    <property type="molecule type" value="Genomic_DNA"/>
</dbReference>
<accession>D7BTJ3</accession>
<gene>
    <name evidence="2" type="ordered locus">SBI_04311</name>
</gene>
<keyword evidence="1" id="KW-0812">Transmembrane</keyword>
<organism evidence="2 3">
    <name type="scientific">Streptomyces bingchenggensis (strain BCW-1)</name>
    <dbReference type="NCBI Taxonomy" id="749414"/>
    <lineage>
        <taxon>Bacteria</taxon>
        <taxon>Bacillati</taxon>
        <taxon>Actinomycetota</taxon>
        <taxon>Actinomycetes</taxon>
        <taxon>Kitasatosporales</taxon>
        <taxon>Streptomycetaceae</taxon>
        <taxon>Streptomyces</taxon>
    </lineage>
</organism>
<feature type="transmembrane region" description="Helical" evidence="1">
    <location>
        <begin position="12"/>
        <end position="35"/>
    </location>
</feature>
<evidence type="ECO:0000313" key="2">
    <source>
        <dbReference type="EMBL" id="ADI07432.1"/>
    </source>
</evidence>
<name>D7BTJ3_STRBB</name>
<keyword evidence="1" id="KW-0472">Membrane</keyword>
<dbReference type="PATRIC" id="fig|749414.3.peg.4453"/>
<evidence type="ECO:0000256" key="1">
    <source>
        <dbReference type="SAM" id="Phobius"/>
    </source>
</evidence>
<keyword evidence="3" id="KW-1185">Reference proteome</keyword>
<proteinExistence type="predicted"/>